<comment type="similarity">
    <text evidence="1">Belongs to the sulfatase family.</text>
</comment>
<protein>
    <submittedName>
        <fullName evidence="4">Arylsulfatase</fullName>
        <ecNumber evidence="4">3.1.6.1</ecNumber>
    </submittedName>
</protein>
<organism evidence="4 5">
    <name type="scientific">Rubripirellula amarantea</name>
    <dbReference type="NCBI Taxonomy" id="2527999"/>
    <lineage>
        <taxon>Bacteria</taxon>
        <taxon>Pseudomonadati</taxon>
        <taxon>Planctomycetota</taxon>
        <taxon>Planctomycetia</taxon>
        <taxon>Pirellulales</taxon>
        <taxon>Pirellulaceae</taxon>
        <taxon>Rubripirellula</taxon>
    </lineage>
</organism>
<evidence type="ECO:0000313" key="5">
    <source>
        <dbReference type="Proteomes" id="UP000316598"/>
    </source>
</evidence>
<dbReference type="GO" id="GO:0004065">
    <property type="term" value="F:arylsulfatase activity"/>
    <property type="evidence" value="ECO:0007669"/>
    <property type="project" value="UniProtKB-EC"/>
</dbReference>
<keyword evidence="2 4" id="KW-0378">Hydrolase</keyword>
<dbReference type="SUPFAM" id="SSF53649">
    <property type="entry name" value="Alkaline phosphatase-like"/>
    <property type="match status" value="1"/>
</dbReference>
<dbReference type="EC" id="3.1.6.1" evidence="4"/>
<dbReference type="EMBL" id="SJPI01000002">
    <property type="protein sequence ID" value="TWT51080.1"/>
    <property type="molecule type" value="Genomic_DNA"/>
</dbReference>
<proteinExistence type="inferred from homology"/>
<gene>
    <name evidence="4" type="primary">atsA_32</name>
    <name evidence="4" type="ORF">Pla22_38570</name>
</gene>
<evidence type="ECO:0000313" key="4">
    <source>
        <dbReference type="EMBL" id="TWT51080.1"/>
    </source>
</evidence>
<dbReference type="InterPro" id="IPR000917">
    <property type="entry name" value="Sulfatase_N"/>
</dbReference>
<evidence type="ECO:0000259" key="3">
    <source>
        <dbReference type="Pfam" id="PF00884"/>
    </source>
</evidence>
<dbReference type="InterPro" id="IPR050738">
    <property type="entry name" value="Sulfatase"/>
</dbReference>
<dbReference type="Gene3D" id="3.30.1120.10">
    <property type="match status" value="1"/>
</dbReference>
<dbReference type="InterPro" id="IPR017850">
    <property type="entry name" value="Alkaline_phosphatase_core_sf"/>
</dbReference>
<dbReference type="AlphaFoldDB" id="A0A5C5WKA5"/>
<sequence>MNSILPSCRRLHSKVLWVIGLVTFLGLAELPTVQGQTRPNVLLILTDDHGALDAGCYGSDDLKTPNIDRVAREGVRFTNAFAHTVCCPARAMLMTGRHPQRGDVGSWTQGGNSPQPTGRNLLLSETTIAEAFQRAGYATALFGKWHLGGAQTHGPSRQGFDEFFGIRGGFIDNYNHYGLHGKGHHDLFEKTTEVWREGEYFMDMVTDRSIEFVRSHQAEPFFLYYPMNLPHYPEQSIEPYASDFADLDPARQSYARILASTDHYIGRMLDALDELKLANNTIVVIAGDNGYSSEDYQITVDGHASGHPKGFNYGPNAGGGNTGKWRGSKGSFLEGGLRVPMLVRYPGTIPAGEVRDQTITLMDWFPTVAGYAGVDTSEIEFDGQDLRPVIAKDAASNHYETMHWHWQNSWTVRQGDWKLIVNGTTGLNGGGKNRIDNTLPAVFLGNLSDDAPEQVNHADSRPEIVAKFTAMHAQWASDVAPPPAEAWQEK</sequence>
<dbReference type="Pfam" id="PF00884">
    <property type="entry name" value="Sulfatase"/>
    <property type="match status" value="1"/>
</dbReference>
<reference evidence="4 5" key="1">
    <citation type="submission" date="2019-02" db="EMBL/GenBank/DDBJ databases">
        <title>Deep-cultivation of Planctomycetes and their phenomic and genomic characterization uncovers novel biology.</title>
        <authorList>
            <person name="Wiegand S."/>
            <person name="Jogler M."/>
            <person name="Boedeker C."/>
            <person name="Pinto D."/>
            <person name="Vollmers J."/>
            <person name="Rivas-Marin E."/>
            <person name="Kohn T."/>
            <person name="Peeters S.H."/>
            <person name="Heuer A."/>
            <person name="Rast P."/>
            <person name="Oberbeckmann S."/>
            <person name="Bunk B."/>
            <person name="Jeske O."/>
            <person name="Meyerdierks A."/>
            <person name="Storesund J.E."/>
            <person name="Kallscheuer N."/>
            <person name="Luecker S."/>
            <person name="Lage O.M."/>
            <person name="Pohl T."/>
            <person name="Merkel B.J."/>
            <person name="Hornburger P."/>
            <person name="Mueller R.-W."/>
            <person name="Bruemmer F."/>
            <person name="Labrenz M."/>
            <person name="Spormann A.M."/>
            <person name="Op Den Camp H."/>
            <person name="Overmann J."/>
            <person name="Amann R."/>
            <person name="Jetten M.S.M."/>
            <person name="Mascher T."/>
            <person name="Medema M.H."/>
            <person name="Devos D.P."/>
            <person name="Kaster A.-K."/>
            <person name="Ovreas L."/>
            <person name="Rohde M."/>
            <person name="Galperin M.Y."/>
            <person name="Jogler C."/>
        </authorList>
    </citation>
    <scope>NUCLEOTIDE SEQUENCE [LARGE SCALE GENOMIC DNA]</scope>
    <source>
        <strain evidence="4 5">Pla22</strain>
    </source>
</reference>
<dbReference type="OrthoDB" id="9762324at2"/>
<keyword evidence="5" id="KW-1185">Reference proteome</keyword>
<dbReference type="Gene3D" id="3.40.720.10">
    <property type="entry name" value="Alkaline Phosphatase, subunit A"/>
    <property type="match status" value="1"/>
</dbReference>
<dbReference type="RefSeq" id="WP_146516192.1">
    <property type="nucleotide sequence ID" value="NZ_SJPI01000002.1"/>
</dbReference>
<evidence type="ECO:0000256" key="2">
    <source>
        <dbReference type="ARBA" id="ARBA00022801"/>
    </source>
</evidence>
<accession>A0A5C5WKA5</accession>
<comment type="caution">
    <text evidence="4">The sequence shown here is derived from an EMBL/GenBank/DDBJ whole genome shotgun (WGS) entry which is preliminary data.</text>
</comment>
<evidence type="ECO:0000256" key="1">
    <source>
        <dbReference type="ARBA" id="ARBA00008779"/>
    </source>
</evidence>
<dbReference type="Proteomes" id="UP000316598">
    <property type="component" value="Unassembled WGS sequence"/>
</dbReference>
<name>A0A5C5WKA5_9BACT</name>
<dbReference type="PANTHER" id="PTHR42693">
    <property type="entry name" value="ARYLSULFATASE FAMILY MEMBER"/>
    <property type="match status" value="1"/>
</dbReference>
<dbReference type="PANTHER" id="PTHR42693:SF53">
    <property type="entry name" value="ENDO-4-O-SULFATASE"/>
    <property type="match status" value="1"/>
</dbReference>
<feature type="domain" description="Sulfatase N-terminal" evidence="3">
    <location>
        <begin position="39"/>
        <end position="374"/>
    </location>
</feature>